<proteinExistence type="predicted"/>
<evidence type="ECO:0008006" key="4">
    <source>
        <dbReference type="Google" id="ProtNLM"/>
    </source>
</evidence>
<evidence type="ECO:0000256" key="1">
    <source>
        <dbReference type="SAM" id="MobiDB-lite"/>
    </source>
</evidence>
<evidence type="ECO:0000313" key="3">
    <source>
        <dbReference type="Proteomes" id="UP000187941"/>
    </source>
</evidence>
<dbReference type="Proteomes" id="UP000187941">
    <property type="component" value="Chromosome"/>
</dbReference>
<evidence type="ECO:0000313" key="2">
    <source>
        <dbReference type="EMBL" id="AQG79287.1"/>
    </source>
</evidence>
<accession>A0A1P9WV77</accession>
<dbReference type="InterPro" id="IPR036278">
    <property type="entry name" value="Sialidase_sf"/>
</dbReference>
<keyword evidence="3" id="KW-1185">Reference proteome</keyword>
<organism evidence="2 3">
    <name type="scientific">Spirosoma montaniterrae</name>
    <dbReference type="NCBI Taxonomy" id="1178516"/>
    <lineage>
        <taxon>Bacteria</taxon>
        <taxon>Pseudomonadati</taxon>
        <taxon>Bacteroidota</taxon>
        <taxon>Cytophagia</taxon>
        <taxon>Cytophagales</taxon>
        <taxon>Cytophagaceae</taxon>
        <taxon>Spirosoma</taxon>
    </lineage>
</organism>
<feature type="region of interest" description="Disordered" evidence="1">
    <location>
        <begin position="144"/>
        <end position="169"/>
    </location>
</feature>
<dbReference type="Gene3D" id="2.120.10.10">
    <property type="match status" value="1"/>
</dbReference>
<sequence length="441" mass="47397">MLNNYVHFTQRSVPLFQINLNKLVRMSLSPRFILTAFIMLTALLPTQAGTIFADSTRTFAVPTLAKTPKGTVALSWTEKDANGMVYFYWAESVDQGRTFGTKKQIFASPGMSGSRLMRPRLLFRPNGSIMAVFALRGTDVAPAQADHHNHGAAPAGEKPKQEGRAGGRPSDLQIVYTTSADGTAWTQPAPVHADRTPNTVRGFFDATILANGEVAVTYLKDIPGKPHERDLRLVRTAGGKFGDEQVLDPFVCDCCNISLLVDKAGTLHLYYRENQDNIRDIAAMRSTDNGATFSKASIFSPDNWRVNGCPHSGPTSSAGGGQNLVAWFSGATDAPGIRVADQNGRKLVVLSEATAKNPYLVPTPSASVLLWEQNQPTESTPVSTIAYRSIQGGKVTDMQVVTGSANGTNASGLAADGQLVVAYEVRQANNKNALGVSLVKL</sequence>
<protein>
    <recommendedName>
        <fullName evidence="4">Sialidase domain-containing protein</fullName>
    </recommendedName>
</protein>
<dbReference type="CDD" id="cd15482">
    <property type="entry name" value="Sialidase_non-viral"/>
    <property type="match status" value="1"/>
</dbReference>
<dbReference type="KEGG" id="smon:AWR27_08085"/>
<dbReference type="STRING" id="1178516.AWR27_08085"/>
<name>A0A1P9WV77_9BACT</name>
<dbReference type="SUPFAM" id="SSF50939">
    <property type="entry name" value="Sialidases"/>
    <property type="match status" value="1"/>
</dbReference>
<reference evidence="2 3" key="1">
    <citation type="submission" date="2016-01" db="EMBL/GenBank/DDBJ databases">
        <authorList>
            <person name="Oliw E.H."/>
        </authorList>
    </citation>
    <scope>NUCLEOTIDE SEQUENCE [LARGE SCALE GENOMIC DNA]</scope>
    <source>
        <strain evidence="2 3">DY10</strain>
    </source>
</reference>
<gene>
    <name evidence="2" type="ORF">AWR27_08085</name>
</gene>
<dbReference type="EMBL" id="CP014263">
    <property type="protein sequence ID" value="AQG79287.1"/>
    <property type="molecule type" value="Genomic_DNA"/>
</dbReference>
<dbReference type="AlphaFoldDB" id="A0A1P9WV77"/>